<gene>
    <name evidence="1" type="ORF">G2W53_008720</name>
</gene>
<organism evidence="1 2">
    <name type="scientific">Senna tora</name>
    <dbReference type="NCBI Taxonomy" id="362788"/>
    <lineage>
        <taxon>Eukaryota</taxon>
        <taxon>Viridiplantae</taxon>
        <taxon>Streptophyta</taxon>
        <taxon>Embryophyta</taxon>
        <taxon>Tracheophyta</taxon>
        <taxon>Spermatophyta</taxon>
        <taxon>Magnoliopsida</taxon>
        <taxon>eudicotyledons</taxon>
        <taxon>Gunneridae</taxon>
        <taxon>Pentapetalae</taxon>
        <taxon>rosids</taxon>
        <taxon>fabids</taxon>
        <taxon>Fabales</taxon>
        <taxon>Fabaceae</taxon>
        <taxon>Caesalpinioideae</taxon>
        <taxon>Cassia clade</taxon>
        <taxon>Senna</taxon>
    </lineage>
</organism>
<keyword evidence="2" id="KW-1185">Reference proteome</keyword>
<sequence>MKSFRSGEHKSRLLSKINLIMPGEDASMRNLGRFGFQDYHIYGYGKPSKVWKE</sequence>
<evidence type="ECO:0000313" key="1">
    <source>
        <dbReference type="EMBL" id="KAF7840238.1"/>
    </source>
</evidence>
<accession>A0A834XAP3</accession>
<name>A0A834XAP3_9FABA</name>
<dbReference type="Proteomes" id="UP000634136">
    <property type="component" value="Unassembled WGS sequence"/>
</dbReference>
<dbReference type="EMBL" id="JAAIUW010000003">
    <property type="protein sequence ID" value="KAF7840238.1"/>
    <property type="molecule type" value="Genomic_DNA"/>
</dbReference>
<evidence type="ECO:0000313" key="2">
    <source>
        <dbReference type="Proteomes" id="UP000634136"/>
    </source>
</evidence>
<dbReference type="AlphaFoldDB" id="A0A834XAP3"/>
<protein>
    <submittedName>
        <fullName evidence="1">Uncharacterized protein</fullName>
    </submittedName>
</protein>
<reference evidence="1" key="1">
    <citation type="submission" date="2020-09" db="EMBL/GenBank/DDBJ databases">
        <title>Genome-Enabled Discovery of Anthraquinone Biosynthesis in Senna tora.</title>
        <authorList>
            <person name="Kang S.-H."/>
            <person name="Pandey R.P."/>
            <person name="Lee C.-M."/>
            <person name="Sim J.-S."/>
            <person name="Jeong J.-T."/>
            <person name="Choi B.-S."/>
            <person name="Jung M."/>
            <person name="Ginzburg D."/>
            <person name="Zhao K."/>
            <person name="Won S.Y."/>
            <person name="Oh T.-J."/>
            <person name="Yu Y."/>
            <person name="Kim N.-H."/>
            <person name="Lee O.R."/>
            <person name="Lee T.-H."/>
            <person name="Bashyal P."/>
            <person name="Kim T.-S."/>
            <person name="Lee W.-H."/>
            <person name="Kawkins C."/>
            <person name="Kim C.-K."/>
            <person name="Kim J.S."/>
            <person name="Ahn B.O."/>
            <person name="Rhee S.Y."/>
            <person name="Sohng J.K."/>
        </authorList>
    </citation>
    <scope>NUCLEOTIDE SEQUENCE</scope>
    <source>
        <tissue evidence="1">Leaf</tissue>
    </source>
</reference>
<proteinExistence type="predicted"/>
<comment type="caution">
    <text evidence="1">The sequence shown here is derived from an EMBL/GenBank/DDBJ whole genome shotgun (WGS) entry which is preliminary data.</text>
</comment>